<dbReference type="PANTHER" id="PTHR43581:SF3">
    <property type="entry name" value="AAA+ ATPASE DOMAIN-CONTAINING PROTEIN"/>
    <property type="match status" value="1"/>
</dbReference>
<dbReference type="PANTHER" id="PTHR43581">
    <property type="entry name" value="ATP/GTP PHOSPHATASE"/>
    <property type="match status" value="1"/>
</dbReference>
<evidence type="ECO:0000313" key="3">
    <source>
        <dbReference type="Proteomes" id="UP000679498"/>
    </source>
</evidence>
<protein>
    <submittedName>
        <fullName evidence="2">AAA family ATPase</fullName>
    </submittedName>
</protein>
<accession>A0ABX8GEM7</accession>
<name>A0ABX8GEM7_EXIAC</name>
<keyword evidence="2" id="KW-0614">Plasmid</keyword>
<dbReference type="Gene3D" id="3.40.50.300">
    <property type="entry name" value="P-loop containing nucleotide triphosphate hydrolases"/>
    <property type="match status" value="2"/>
</dbReference>
<geneLocation type="plasmid" evidence="2 3">
    <name>p1</name>
</geneLocation>
<dbReference type="SUPFAM" id="SSF52540">
    <property type="entry name" value="P-loop containing nucleoside triphosphate hydrolases"/>
    <property type="match status" value="1"/>
</dbReference>
<dbReference type="InterPro" id="IPR041685">
    <property type="entry name" value="AAA_GajA/Old/RecF-like"/>
</dbReference>
<organism evidence="2 3">
    <name type="scientific">Exiguobacterium acetylicum</name>
    <name type="common">Brevibacterium acetylicum</name>
    <dbReference type="NCBI Taxonomy" id="41170"/>
    <lineage>
        <taxon>Bacteria</taxon>
        <taxon>Bacillati</taxon>
        <taxon>Bacillota</taxon>
        <taxon>Bacilli</taxon>
        <taxon>Bacillales</taxon>
        <taxon>Bacillales Family XII. Incertae Sedis</taxon>
        <taxon>Exiguobacterium</taxon>
    </lineage>
</organism>
<reference evidence="2 3" key="1">
    <citation type="submission" date="2021-05" db="EMBL/GenBank/DDBJ databases">
        <title>Biocontrol using Exiguobacterium acetylicum SI17 against litchi downy blight caused by Peronophythora litchii.</title>
        <authorList>
            <person name="Zheng L."/>
        </authorList>
    </citation>
    <scope>NUCLEOTIDE SEQUENCE [LARGE SCALE GENOMIC DNA]</scope>
    <source>
        <strain evidence="2 3">SI17</strain>
        <plasmid evidence="2 3">p1</plasmid>
    </source>
</reference>
<gene>
    <name evidence="2" type="ORF">KKI46_16680</name>
</gene>
<dbReference type="RefSeq" id="WP_029343479.1">
    <property type="nucleotide sequence ID" value="NZ_CP075898.1"/>
</dbReference>
<dbReference type="InterPro" id="IPR051396">
    <property type="entry name" value="Bact_Antivir_Def_Nuclease"/>
</dbReference>
<dbReference type="CDD" id="cd00267">
    <property type="entry name" value="ABC_ATPase"/>
    <property type="match status" value="1"/>
</dbReference>
<dbReference type="EMBL" id="CP075898">
    <property type="protein sequence ID" value="QWB31881.1"/>
    <property type="molecule type" value="Genomic_DNA"/>
</dbReference>
<dbReference type="InterPro" id="IPR027417">
    <property type="entry name" value="P-loop_NTPase"/>
</dbReference>
<keyword evidence="3" id="KW-1185">Reference proteome</keyword>
<sequence length="646" mass="75110">MKLKKVKINKYKSFLQEQNVDIEDKTTRLVGKNESGKTSFLEALAKFNYFEEDTEKEFNETFDFPKNELKSYQKKKDQVEVVECTFELLPYQLEEIEKDLGKGVFLSKEITVSVKYGSKLKSFGYVKSDEKKFLRNILKNYSIYEVSLKELEKTNKIKEAVALCEGNEDCQEILEELNEIIEKSMEWNEPLNGYIVSQYLRGWIPKFWYFDEYYSIPSRISISKMKAQQIDATFTKEEFNTAKALFDLANIEIDELNDADSFEAFISELEATSNEITDKFLEYWTTNQNLEIKFEIEPITTFDPSNRTIIRQDKILNIRIRNTKHRVSLPLKNRSKGFIWFFSFLVWFSRIESEKNDSFILLLDEPGLNLHASAQKDLLTFIDNELSENYQVIYTTHSPFMIDSTKLHEVRTVYDSLDAKKGSLISSAIQEKDSETLFPLQAALGYDIAQNLYISKNNLLVEGPADLIYITVMSSLLESIGRTSLTDVATIVPVGGLDKVSTFISLLRGSKLNIVCLLDSFTDQKGKRKVENMISQKIVKEKNIRFFDEFADIEGTYADIEDLFEKEEYLKLFNDAFEEYEDISIEQLGSNENQILKQINKKIGKSHFNHFRPANKLARMGVDSKFFTEQTLARFENMFKEINKLF</sequence>
<evidence type="ECO:0000313" key="2">
    <source>
        <dbReference type="EMBL" id="QWB31881.1"/>
    </source>
</evidence>
<feature type="domain" description="Endonuclease GajA/Old nuclease/RecF-like AAA" evidence="1">
    <location>
        <begin position="1"/>
        <end position="402"/>
    </location>
</feature>
<evidence type="ECO:0000259" key="1">
    <source>
        <dbReference type="Pfam" id="PF13175"/>
    </source>
</evidence>
<dbReference type="Proteomes" id="UP000679498">
    <property type="component" value="Plasmid p1"/>
</dbReference>
<dbReference type="Pfam" id="PF13175">
    <property type="entry name" value="AAA_15"/>
    <property type="match status" value="1"/>
</dbReference>
<proteinExistence type="predicted"/>
<dbReference type="GeneID" id="88813338"/>